<keyword evidence="3" id="KW-1185">Reference proteome</keyword>
<evidence type="ECO:0000256" key="1">
    <source>
        <dbReference type="SAM" id="MobiDB-lite"/>
    </source>
</evidence>
<dbReference type="OrthoDB" id="4309379at2"/>
<feature type="region of interest" description="Disordered" evidence="1">
    <location>
        <begin position="84"/>
        <end position="118"/>
    </location>
</feature>
<dbReference type="RefSeq" id="WP_141631945.1">
    <property type="nucleotide sequence ID" value="NZ_VIGB01000003.1"/>
</dbReference>
<accession>A0A540VWR2</accession>
<feature type="compositionally biased region" description="Pro residues" evidence="1">
    <location>
        <begin position="85"/>
        <end position="113"/>
    </location>
</feature>
<dbReference type="EMBL" id="VIGB01000003">
    <property type="protein sequence ID" value="TQF01210.1"/>
    <property type="molecule type" value="Genomic_DNA"/>
</dbReference>
<organism evidence="2 3">
    <name type="scientific">Kitasatospora acidiphila</name>
    <dbReference type="NCBI Taxonomy" id="2567942"/>
    <lineage>
        <taxon>Bacteria</taxon>
        <taxon>Bacillati</taxon>
        <taxon>Actinomycetota</taxon>
        <taxon>Actinomycetes</taxon>
        <taxon>Kitasatosporales</taxon>
        <taxon>Streptomycetaceae</taxon>
        <taxon>Kitasatospora</taxon>
    </lineage>
</organism>
<comment type="caution">
    <text evidence="2">The sequence shown here is derived from an EMBL/GenBank/DDBJ whole genome shotgun (WGS) entry which is preliminary data.</text>
</comment>
<protein>
    <submittedName>
        <fullName evidence="2">Uncharacterized protein</fullName>
    </submittedName>
</protein>
<dbReference type="AlphaFoldDB" id="A0A540VWR2"/>
<evidence type="ECO:0000313" key="2">
    <source>
        <dbReference type="EMBL" id="TQF01210.1"/>
    </source>
</evidence>
<proteinExistence type="predicted"/>
<name>A0A540VWR2_9ACTN</name>
<dbReference type="Proteomes" id="UP000319103">
    <property type="component" value="Unassembled WGS sequence"/>
</dbReference>
<reference evidence="2 3" key="1">
    <citation type="submission" date="2019-06" db="EMBL/GenBank/DDBJ databases">
        <title>Description of Kitasatospora acidophila sp. nov. isolated from pine grove soil, and reclassification of Streptomyces novaecaesareae to Kitasatospora novaeceasareae comb. nov.</title>
        <authorList>
            <person name="Kim M.J."/>
        </authorList>
    </citation>
    <scope>NUCLEOTIDE SEQUENCE [LARGE SCALE GENOMIC DNA]</scope>
    <source>
        <strain evidence="2 3">MMS16-CNU292</strain>
    </source>
</reference>
<evidence type="ECO:0000313" key="3">
    <source>
        <dbReference type="Proteomes" id="UP000319103"/>
    </source>
</evidence>
<gene>
    <name evidence="2" type="ORF">E6W39_01850</name>
</gene>
<sequence>MPADDMPADEPFIDDDGDHDVCWFCPALRYPAGRFDVYRRPSRDAPFDPATGFRYTAAGVPVCVHPGKVGLPAARYASKRLPVPALAPRPAPPRAPLPHPDALPPRRTPSPRPAEPDDAAILAGARPQVPEELLALLRGRLRQADPDQLQEAVAEAELTACHSFPVDAVVAAIRQVLSGG</sequence>